<organism evidence="1 2">
    <name type="scientific">Talaromyces stipitatus (strain ATCC 10500 / CBS 375.48 / QM 6759 / NRRL 1006)</name>
    <name type="common">Penicillium stipitatum</name>
    <dbReference type="NCBI Taxonomy" id="441959"/>
    <lineage>
        <taxon>Eukaryota</taxon>
        <taxon>Fungi</taxon>
        <taxon>Dikarya</taxon>
        <taxon>Ascomycota</taxon>
        <taxon>Pezizomycotina</taxon>
        <taxon>Eurotiomycetes</taxon>
        <taxon>Eurotiomycetidae</taxon>
        <taxon>Eurotiales</taxon>
        <taxon>Trichocomaceae</taxon>
        <taxon>Talaromyces</taxon>
        <taxon>Talaromyces sect. Talaromyces</taxon>
    </lineage>
</organism>
<gene>
    <name evidence="1" type="ORF">TSTA_065920</name>
</gene>
<sequence length="328" mass="36982">MGMVVKIQNITQAYTQAKTKLERLIIANLPIEMQDKYPPDSLLLVEGPLYGIPKAHHLNKLNMETSMYDPCLLISKLGDDEFRLVGMQTDDILLICTEKFSRAVAAQLQEKDRSDSDYEVLNKRLIWQAQNPERGLRYVPLNLAKARIMVFTDGSFANNRDLTSQIGFLITMVNEDFSQQGRFVATGNILHWQSAKCKRVTQSVLASEVYGLTAGFDHAFTIASTAKMITSCLDLPAMPVIICMDSFSLYECLDKLGTTKEKHLMIDIMALCQSYEKHEIHEIHWIHGDDNPADAFTKSSPNKALRDLVDSNKLTVRVEGFVERTGSD</sequence>
<dbReference type="RefSeq" id="XP_002340526.1">
    <property type="nucleotide sequence ID" value="XM_002340485.1"/>
</dbReference>
<name>B8LV89_TALSN</name>
<proteinExistence type="predicted"/>
<dbReference type="VEuPathDB" id="FungiDB:TSTA_065920"/>
<reference evidence="2" key="1">
    <citation type="journal article" date="2015" name="Genome Announc.">
        <title>Genome sequence of the AIDS-associated pathogen Penicillium marneffei (ATCC18224) and its near taxonomic relative Talaromyces stipitatus (ATCC10500).</title>
        <authorList>
            <person name="Nierman W.C."/>
            <person name="Fedorova-Abrams N.D."/>
            <person name="Andrianopoulos A."/>
        </authorList>
    </citation>
    <scope>NUCLEOTIDE SEQUENCE [LARGE SCALE GENOMIC DNA]</scope>
    <source>
        <strain evidence="2">ATCC 10500 / CBS 375.48 / QM 6759 / NRRL 1006</strain>
    </source>
</reference>
<keyword evidence="2" id="KW-1185">Reference proteome</keyword>
<dbReference type="OrthoDB" id="4368291at2759"/>
<protein>
    <recommendedName>
        <fullName evidence="3">Reverse transcriptase Ty1/copia-type domain-containing protein</fullName>
    </recommendedName>
</protein>
<dbReference type="eggNOG" id="KOG0017">
    <property type="taxonomic scope" value="Eukaryota"/>
</dbReference>
<evidence type="ECO:0000313" key="1">
    <source>
        <dbReference type="EMBL" id="EED23139.1"/>
    </source>
</evidence>
<evidence type="ECO:0008006" key="3">
    <source>
        <dbReference type="Google" id="ProtNLM"/>
    </source>
</evidence>
<dbReference type="STRING" id="441959.B8LV89"/>
<dbReference type="PhylomeDB" id="B8LV89"/>
<dbReference type="InParanoid" id="B8LV89"/>
<evidence type="ECO:0000313" key="2">
    <source>
        <dbReference type="Proteomes" id="UP000001745"/>
    </source>
</evidence>
<dbReference type="GeneID" id="8109419"/>
<accession>B8LV89</accession>
<dbReference type="EMBL" id="EQ962652">
    <property type="protein sequence ID" value="EED23139.1"/>
    <property type="molecule type" value="Genomic_DNA"/>
</dbReference>
<dbReference type="AlphaFoldDB" id="B8LV89"/>
<dbReference type="Gene3D" id="3.30.420.10">
    <property type="entry name" value="Ribonuclease H-like superfamily/Ribonuclease H"/>
    <property type="match status" value="1"/>
</dbReference>
<dbReference type="GO" id="GO:0003676">
    <property type="term" value="F:nucleic acid binding"/>
    <property type="evidence" value="ECO:0007669"/>
    <property type="project" value="InterPro"/>
</dbReference>
<dbReference type="HOGENOM" id="CLU_002055_1_0_1"/>
<dbReference type="InterPro" id="IPR036397">
    <property type="entry name" value="RNaseH_sf"/>
</dbReference>
<dbReference type="Proteomes" id="UP000001745">
    <property type="component" value="Unassembled WGS sequence"/>
</dbReference>